<feature type="active site" description="Proton acceptor" evidence="4">
    <location>
        <position position="195"/>
    </location>
</feature>
<sequence length="338" mass="36059">MMRRISLALQGGGAHGAFTWGVLDRLLEEPDIEVAAISGTSAGALNAAALKAGLIEGGNAGARASLARLWSDVAEVGDMRLVPWMKAFLPYATAMADFTASALPISIAGIAAQFVTPYAWGAAYENPLRPVVERLDFSKVCNTDGPQIAIGATNVRTGRIRIFAGQEVTPEALLASACLPTVFQAVQIGGEHYWDGGFTGNPALFPLYEPGLPDDVVLVSINPFDRSGLPMTPLEIEDRVSEISFNAALLGELRAIAFVRRLIGRGQVEPGQMKDVRLHLISDETLMQELSAGSKLIAGPRLIERLHQAGRQAAGRFVSGHGDKIGVEASFDVEKLFR</sequence>
<dbReference type="GO" id="GO:0016042">
    <property type="term" value="P:lipid catabolic process"/>
    <property type="evidence" value="ECO:0007669"/>
    <property type="project" value="UniProtKB-UniRule"/>
</dbReference>
<feature type="domain" description="PNPLA" evidence="5">
    <location>
        <begin position="7"/>
        <end position="208"/>
    </location>
</feature>
<dbReference type="InterPro" id="IPR050301">
    <property type="entry name" value="NTE"/>
</dbReference>
<dbReference type="GO" id="GO:0016787">
    <property type="term" value="F:hydrolase activity"/>
    <property type="evidence" value="ECO:0007669"/>
    <property type="project" value="UniProtKB-UniRule"/>
</dbReference>
<evidence type="ECO:0000259" key="5">
    <source>
        <dbReference type="PROSITE" id="PS51635"/>
    </source>
</evidence>
<evidence type="ECO:0000256" key="3">
    <source>
        <dbReference type="ARBA" id="ARBA00023098"/>
    </source>
</evidence>
<feature type="short sequence motif" description="GXGXXG" evidence="4">
    <location>
        <begin position="11"/>
        <end position="16"/>
    </location>
</feature>
<feature type="short sequence motif" description="GXSXG" evidence="4">
    <location>
        <begin position="39"/>
        <end position="43"/>
    </location>
</feature>
<proteinExistence type="predicted"/>
<dbReference type="Pfam" id="PF01734">
    <property type="entry name" value="Patatin"/>
    <property type="match status" value="1"/>
</dbReference>
<keyword evidence="3 4" id="KW-0443">Lipid metabolism</keyword>
<feature type="active site" description="Nucleophile" evidence="4">
    <location>
        <position position="41"/>
    </location>
</feature>
<dbReference type="Proteomes" id="UP000619033">
    <property type="component" value="Unassembled WGS sequence"/>
</dbReference>
<dbReference type="SUPFAM" id="SSF52151">
    <property type="entry name" value="FabD/lysophospholipase-like"/>
    <property type="match status" value="1"/>
</dbReference>
<dbReference type="PANTHER" id="PTHR14226:SF78">
    <property type="entry name" value="SLR0060 PROTEIN"/>
    <property type="match status" value="1"/>
</dbReference>
<name>A0A8J7STH0_9RHOB</name>
<dbReference type="PROSITE" id="PS51635">
    <property type="entry name" value="PNPLA"/>
    <property type="match status" value="1"/>
</dbReference>
<evidence type="ECO:0000256" key="4">
    <source>
        <dbReference type="PROSITE-ProRule" id="PRU01161"/>
    </source>
</evidence>
<organism evidence="6 7">
    <name type="scientific">Fuscibacter oryzae</name>
    <dbReference type="NCBI Taxonomy" id="2803939"/>
    <lineage>
        <taxon>Bacteria</taxon>
        <taxon>Pseudomonadati</taxon>
        <taxon>Pseudomonadota</taxon>
        <taxon>Alphaproteobacteria</taxon>
        <taxon>Rhodobacterales</taxon>
        <taxon>Paracoccaceae</taxon>
        <taxon>Fuscibacter</taxon>
    </lineage>
</organism>
<dbReference type="EMBL" id="JAESVP010000002">
    <property type="protein sequence ID" value="MBL4927497.1"/>
    <property type="molecule type" value="Genomic_DNA"/>
</dbReference>
<evidence type="ECO:0000313" key="6">
    <source>
        <dbReference type="EMBL" id="MBL4927497.1"/>
    </source>
</evidence>
<dbReference type="Gene3D" id="3.40.1090.10">
    <property type="entry name" value="Cytosolic phospholipase A2 catalytic domain"/>
    <property type="match status" value="2"/>
</dbReference>
<accession>A0A8J7STH0</accession>
<dbReference type="InterPro" id="IPR016035">
    <property type="entry name" value="Acyl_Trfase/lysoPLipase"/>
</dbReference>
<keyword evidence="7" id="KW-1185">Reference proteome</keyword>
<dbReference type="InterPro" id="IPR002641">
    <property type="entry name" value="PNPLA_dom"/>
</dbReference>
<feature type="short sequence motif" description="DGA/G" evidence="4">
    <location>
        <begin position="195"/>
        <end position="197"/>
    </location>
</feature>
<evidence type="ECO:0000256" key="2">
    <source>
        <dbReference type="ARBA" id="ARBA00022963"/>
    </source>
</evidence>
<evidence type="ECO:0000256" key="1">
    <source>
        <dbReference type="ARBA" id="ARBA00022801"/>
    </source>
</evidence>
<protein>
    <submittedName>
        <fullName evidence="6">Patatin-like phospholipase family protein</fullName>
    </submittedName>
</protein>
<reference evidence="6" key="1">
    <citation type="submission" date="2021-01" db="EMBL/GenBank/DDBJ databases">
        <title>Genome seq and assembly of Tabrizicola sp. KVB23.</title>
        <authorList>
            <person name="Chhetri G."/>
        </authorList>
    </citation>
    <scope>NUCLEOTIDE SEQUENCE</scope>
    <source>
        <strain evidence="6">KVB23</strain>
    </source>
</reference>
<dbReference type="PANTHER" id="PTHR14226">
    <property type="entry name" value="NEUROPATHY TARGET ESTERASE/SWISS CHEESE D.MELANOGASTER"/>
    <property type="match status" value="1"/>
</dbReference>
<evidence type="ECO:0000313" key="7">
    <source>
        <dbReference type="Proteomes" id="UP000619033"/>
    </source>
</evidence>
<dbReference type="AlphaFoldDB" id="A0A8J7STH0"/>
<gene>
    <name evidence="6" type="ORF">JI744_05195</name>
</gene>
<keyword evidence="2 4" id="KW-0442">Lipid degradation</keyword>
<comment type="caution">
    <text evidence="6">The sequence shown here is derived from an EMBL/GenBank/DDBJ whole genome shotgun (WGS) entry which is preliminary data.</text>
</comment>
<keyword evidence="1 4" id="KW-0378">Hydrolase</keyword>